<name>A0A3M7S921_BRAPC</name>
<organism evidence="2 3">
    <name type="scientific">Brachionus plicatilis</name>
    <name type="common">Marine rotifer</name>
    <name type="synonym">Brachionus muelleri</name>
    <dbReference type="NCBI Taxonomy" id="10195"/>
    <lineage>
        <taxon>Eukaryota</taxon>
        <taxon>Metazoa</taxon>
        <taxon>Spiralia</taxon>
        <taxon>Gnathifera</taxon>
        <taxon>Rotifera</taxon>
        <taxon>Eurotatoria</taxon>
        <taxon>Monogononta</taxon>
        <taxon>Pseudotrocha</taxon>
        <taxon>Ploima</taxon>
        <taxon>Brachionidae</taxon>
        <taxon>Brachionus</taxon>
    </lineage>
</organism>
<feature type="compositionally biased region" description="Basic and acidic residues" evidence="1">
    <location>
        <begin position="118"/>
        <end position="140"/>
    </location>
</feature>
<gene>
    <name evidence="2" type="ORF">BpHYR1_008624</name>
</gene>
<evidence type="ECO:0000256" key="1">
    <source>
        <dbReference type="SAM" id="MobiDB-lite"/>
    </source>
</evidence>
<protein>
    <submittedName>
        <fullName evidence="2">Steroid 17-alpha-hydroxylase 17-20</fullName>
    </submittedName>
</protein>
<feature type="region of interest" description="Disordered" evidence="1">
    <location>
        <begin position="118"/>
        <end position="163"/>
    </location>
</feature>
<dbReference type="AlphaFoldDB" id="A0A3M7S921"/>
<accession>A0A3M7S921</accession>
<dbReference type="EMBL" id="REGN01001818">
    <property type="protein sequence ID" value="RNA32304.1"/>
    <property type="molecule type" value="Genomic_DNA"/>
</dbReference>
<sequence length="163" mass="18728">MDSNGLTSELIKYKGDIDIKDDIVSEIFEITEILEFDTSLTIQEACASKIYKIKDVIRFYSLSPLAPFARRDERNYINQCASEAEEASSKWDLHKQHKITNTICSSSQKRTTLVKDKEGRTLTTEKEQEQRWVEHFRPEPIESLEPDAASTDLDINTKVPSLK</sequence>
<comment type="caution">
    <text evidence="2">The sequence shown here is derived from an EMBL/GenBank/DDBJ whole genome shotgun (WGS) entry which is preliminary data.</text>
</comment>
<dbReference type="Proteomes" id="UP000276133">
    <property type="component" value="Unassembled WGS sequence"/>
</dbReference>
<dbReference type="OrthoDB" id="6242193at2759"/>
<reference evidence="2 3" key="1">
    <citation type="journal article" date="2018" name="Sci. Rep.">
        <title>Genomic signatures of local adaptation to the degree of environmental predictability in rotifers.</title>
        <authorList>
            <person name="Franch-Gras L."/>
            <person name="Hahn C."/>
            <person name="Garcia-Roger E.M."/>
            <person name="Carmona M.J."/>
            <person name="Serra M."/>
            <person name="Gomez A."/>
        </authorList>
    </citation>
    <scope>NUCLEOTIDE SEQUENCE [LARGE SCALE GENOMIC DNA]</scope>
    <source>
        <strain evidence="2">HYR1</strain>
    </source>
</reference>
<evidence type="ECO:0000313" key="2">
    <source>
        <dbReference type="EMBL" id="RNA32304.1"/>
    </source>
</evidence>
<evidence type="ECO:0000313" key="3">
    <source>
        <dbReference type="Proteomes" id="UP000276133"/>
    </source>
</evidence>
<keyword evidence="3" id="KW-1185">Reference proteome</keyword>
<proteinExistence type="predicted"/>